<keyword evidence="22" id="KW-1185">Reference proteome</keyword>
<evidence type="ECO:0000256" key="10">
    <source>
        <dbReference type="ARBA" id="ARBA00023160"/>
    </source>
</evidence>
<comment type="function">
    <text evidence="11">Participates in chain elongation of fatty acids. Catalyzes the reduction of trans-2-enoyl-CoAs of varying chain lengths from 6:1 to 16:1, having maximum activity with 10:1 CoA. Has no 2,4-dienoyl-CoA reductase activity.</text>
</comment>
<keyword evidence="6" id="KW-0521">NADP</keyword>
<proteinExistence type="predicted"/>
<dbReference type="InterPro" id="IPR036291">
    <property type="entry name" value="NAD(P)-bd_dom_sf"/>
</dbReference>
<evidence type="ECO:0000256" key="1">
    <source>
        <dbReference type="ARBA" id="ARBA00004275"/>
    </source>
</evidence>
<comment type="catalytic activity">
    <reaction evidence="17">
        <text>(2E)-hexenoyl-CoA + NADPH + H(+) = hexanoyl-CoA + NADP(+)</text>
        <dbReference type="Rhea" id="RHEA:44956"/>
        <dbReference type="ChEBI" id="CHEBI:15378"/>
        <dbReference type="ChEBI" id="CHEBI:57783"/>
        <dbReference type="ChEBI" id="CHEBI:58349"/>
        <dbReference type="ChEBI" id="CHEBI:62077"/>
        <dbReference type="ChEBI" id="CHEBI:62620"/>
    </reaction>
    <physiologicalReaction direction="left-to-right" evidence="17">
        <dbReference type="Rhea" id="RHEA:44957"/>
    </physiologicalReaction>
</comment>
<comment type="catalytic activity">
    <reaction evidence="20">
        <text>(2E)-octenoyl-CoA + NADPH + H(+) = octanoyl-CoA + NADP(+)</text>
        <dbReference type="Rhea" id="RHEA:44952"/>
        <dbReference type="ChEBI" id="CHEBI:15378"/>
        <dbReference type="ChEBI" id="CHEBI:57386"/>
        <dbReference type="ChEBI" id="CHEBI:57783"/>
        <dbReference type="ChEBI" id="CHEBI:58349"/>
        <dbReference type="ChEBI" id="CHEBI:62242"/>
    </reaction>
    <physiologicalReaction direction="left-to-right" evidence="20">
        <dbReference type="Rhea" id="RHEA:44953"/>
    </physiologicalReaction>
</comment>
<evidence type="ECO:0000256" key="9">
    <source>
        <dbReference type="ARBA" id="ARBA00023140"/>
    </source>
</evidence>
<dbReference type="PANTHER" id="PTHR24317:SF7">
    <property type="entry name" value="PEROXISOMAL TRANS-2-ENOYL-COA REDUCTASE"/>
    <property type="match status" value="1"/>
</dbReference>
<evidence type="ECO:0000256" key="7">
    <source>
        <dbReference type="ARBA" id="ARBA00023002"/>
    </source>
</evidence>
<organism evidence="21 22">
    <name type="scientific">Thermomonospora echinospora</name>
    <dbReference type="NCBI Taxonomy" id="1992"/>
    <lineage>
        <taxon>Bacteria</taxon>
        <taxon>Bacillati</taxon>
        <taxon>Actinomycetota</taxon>
        <taxon>Actinomycetes</taxon>
        <taxon>Streptosporangiales</taxon>
        <taxon>Thermomonosporaceae</taxon>
        <taxon>Thermomonospora</taxon>
    </lineage>
</organism>
<dbReference type="AlphaFoldDB" id="A0A1H6E779"/>
<dbReference type="Pfam" id="PF13561">
    <property type="entry name" value="adh_short_C2"/>
    <property type="match status" value="1"/>
</dbReference>
<dbReference type="Proteomes" id="UP000236723">
    <property type="component" value="Unassembled WGS sequence"/>
</dbReference>
<accession>A0A1H6E779</accession>
<dbReference type="GO" id="GO:0019166">
    <property type="term" value="F:trans-2-enoyl-CoA reductase (NADPH) activity"/>
    <property type="evidence" value="ECO:0007669"/>
    <property type="project" value="UniProtKB-EC"/>
</dbReference>
<evidence type="ECO:0000256" key="4">
    <source>
        <dbReference type="ARBA" id="ARBA00022553"/>
    </source>
</evidence>
<evidence type="ECO:0000256" key="11">
    <source>
        <dbReference type="ARBA" id="ARBA00037124"/>
    </source>
</evidence>
<name>A0A1H6E779_9ACTN</name>
<evidence type="ECO:0000256" key="3">
    <source>
        <dbReference type="ARBA" id="ARBA00022516"/>
    </source>
</evidence>
<dbReference type="EMBL" id="FNVO01000039">
    <property type="protein sequence ID" value="SEG93562.1"/>
    <property type="molecule type" value="Genomic_DNA"/>
</dbReference>
<keyword evidence="3" id="KW-0444">Lipid biosynthesis</keyword>
<comment type="subcellular location">
    <subcellularLocation>
        <location evidence="1">Peroxisome</location>
    </subcellularLocation>
</comment>
<gene>
    <name evidence="21" type="ORF">SAMN04489712_13931</name>
</gene>
<keyword evidence="4" id="KW-0597">Phosphoprotein</keyword>
<evidence type="ECO:0000256" key="6">
    <source>
        <dbReference type="ARBA" id="ARBA00022857"/>
    </source>
</evidence>
<keyword evidence="10" id="KW-0275">Fatty acid biosynthesis</keyword>
<comment type="catalytic activity">
    <reaction evidence="18">
        <text>a (2E)-enoyl-CoA + NADPH + H(+) = a 2,3-saturated acyl-CoA + NADP(+)</text>
        <dbReference type="Rhea" id="RHEA:33763"/>
        <dbReference type="ChEBI" id="CHEBI:15378"/>
        <dbReference type="ChEBI" id="CHEBI:57783"/>
        <dbReference type="ChEBI" id="CHEBI:58349"/>
        <dbReference type="ChEBI" id="CHEBI:58856"/>
        <dbReference type="ChEBI" id="CHEBI:65111"/>
        <dbReference type="EC" id="1.3.1.38"/>
    </reaction>
    <physiologicalReaction direction="left-to-right" evidence="18">
        <dbReference type="Rhea" id="RHEA:33764"/>
    </physiologicalReaction>
</comment>
<dbReference type="GO" id="GO:0006633">
    <property type="term" value="P:fatty acid biosynthetic process"/>
    <property type="evidence" value="ECO:0007669"/>
    <property type="project" value="UniProtKB-KW"/>
</dbReference>
<keyword evidence="7" id="KW-0560">Oxidoreductase</keyword>
<evidence type="ECO:0000256" key="2">
    <source>
        <dbReference type="ARBA" id="ARBA00005189"/>
    </source>
</evidence>
<dbReference type="PANTHER" id="PTHR24317">
    <property type="entry name" value="PEROXISOMAL TRANS-2-ENOYL-COA REDUCTASE"/>
    <property type="match status" value="1"/>
</dbReference>
<protein>
    <recommendedName>
        <fullName evidence="14">Peroxisomal trans-2-enoyl-CoA reductase</fullName>
        <ecNumber evidence="13">1.3.1.38</ecNumber>
    </recommendedName>
</protein>
<evidence type="ECO:0000256" key="17">
    <source>
        <dbReference type="ARBA" id="ARBA00049108"/>
    </source>
</evidence>
<evidence type="ECO:0000256" key="8">
    <source>
        <dbReference type="ARBA" id="ARBA00023098"/>
    </source>
</evidence>
<evidence type="ECO:0000256" key="13">
    <source>
        <dbReference type="ARBA" id="ARBA00038849"/>
    </source>
</evidence>
<evidence type="ECO:0000256" key="15">
    <source>
        <dbReference type="ARBA" id="ARBA00047570"/>
    </source>
</evidence>
<dbReference type="Gene3D" id="3.40.50.720">
    <property type="entry name" value="NAD(P)-binding Rossmann-like Domain"/>
    <property type="match status" value="1"/>
</dbReference>
<comment type="catalytic activity">
    <reaction evidence="15">
        <text>(2E)-dodecenoyl-CoA + NADPH + H(+) = dodecanoyl-CoA + NADP(+)</text>
        <dbReference type="Rhea" id="RHEA:44964"/>
        <dbReference type="ChEBI" id="CHEBI:15378"/>
        <dbReference type="ChEBI" id="CHEBI:57330"/>
        <dbReference type="ChEBI" id="CHEBI:57375"/>
        <dbReference type="ChEBI" id="CHEBI:57783"/>
        <dbReference type="ChEBI" id="CHEBI:58349"/>
    </reaction>
    <physiologicalReaction direction="left-to-right" evidence="15">
        <dbReference type="Rhea" id="RHEA:44965"/>
    </physiologicalReaction>
</comment>
<dbReference type="RefSeq" id="WP_160147238.1">
    <property type="nucleotide sequence ID" value="NZ_FNVO01000039.1"/>
</dbReference>
<comment type="catalytic activity">
    <reaction evidence="19">
        <text>(2E)-decenoyl-CoA + NADPH + H(+) = decanoyl-CoA + NADP(+)</text>
        <dbReference type="Rhea" id="RHEA:44960"/>
        <dbReference type="ChEBI" id="CHEBI:15378"/>
        <dbReference type="ChEBI" id="CHEBI:57783"/>
        <dbReference type="ChEBI" id="CHEBI:58349"/>
        <dbReference type="ChEBI" id="CHEBI:61406"/>
        <dbReference type="ChEBI" id="CHEBI:61430"/>
    </reaction>
    <physiologicalReaction direction="left-to-right" evidence="19">
        <dbReference type="Rhea" id="RHEA:44961"/>
    </physiologicalReaction>
</comment>
<evidence type="ECO:0000256" key="16">
    <source>
        <dbReference type="ARBA" id="ARBA00048686"/>
    </source>
</evidence>
<evidence type="ECO:0000256" key="19">
    <source>
        <dbReference type="ARBA" id="ARBA00049386"/>
    </source>
</evidence>
<reference evidence="22" key="1">
    <citation type="submission" date="2016-10" db="EMBL/GenBank/DDBJ databases">
        <authorList>
            <person name="Varghese N."/>
            <person name="Submissions S."/>
        </authorList>
    </citation>
    <scope>NUCLEOTIDE SEQUENCE [LARGE SCALE GENOMIC DNA]</scope>
    <source>
        <strain evidence="22">DSM 43163</strain>
    </source>
</reference>
<comment type="catalytic activity">
    <reaction evidence="16">
        <text>(2E)-tetradecenoyl-CoA + NADPH + H(+) = tetradecanoyl-CoA + NADP(+)</text>
        <dbReference type="Rhea" id="RHEA:44968"/>
        <dbReference type="ChEBI" id="CHEBI:15378"/>
        <dbReference type="ChEBI" id="CHEBI:57385"/>
        <dbReference type="ChEBI" id="CHEBI:57783"/>
        <dbReference type="ChEBI" id="CHEBI:58349"/>
        <dbReference type="ChEBI" id="CHEBI:61405"/>
    </reaction>
    <physiologicalReaction direction="left-to-right" evidence="16">
        <dbReference type="Rhea" id="RHEA:44969"/>
    </physiologicalReaction>
</comment>
<comment type="subunit">
    <text evidence="12">Interacts with PEX5, probably required to target it into peroxisomes.</text>
</comment>
<keyword evidence="5" id="KW-0276">Fatty acid metabolism</keyword>
<comment type="pathway">
    <text evidence="2">Lipid metabolism.</text>
</comment>
<dbReference type="OrthoDB" id="517007at2"/>
<dbReference type="InterPro" id="IPR052388">
    <property type="entry name" value="Peroxisomal_t2-enoyl-CoA_red"/>
</dbReference>
<dbReference type="SUPFAM" id="SSF51735">
    <property type="entry name" value="NAD(P)-binding Rossmann-fold domains"/>
    <property type="match status" value="1"/>
</dbReference>
<evidence type="ECO:0000256" key="18">
    <source>
        <dbReference type="ARBA" id="ARBA00049251"/>
    </source>
</evidence>
<keyword evidence="8" id="KW-0443">Lipid metabolism</keyword>
<dbReference type="InterPro" id="IPR002347">
    <property type="entry name" value="SDR_fam"/>
</dbReference>
<keyword evidence="9" id="KW-0576">Peroxisome</keyword>
<evidence type="ECO:0000256" key="12">
    <source>
        <dbReference type="ARBA" id="ARBA00038622"/>
    </source>
</evidence>
<dbReference type="EC" id="1.3.1.38" evidence="13"/>
<dbReference type="PRINTS" id="PR00081">
    <property type="entry name" value="GDHRDH"/>
</dbReference>
<evidence type="ECO:0000256" key="14">
    <source>
        <dbReference type="ARBA" id="ARBA00041063"/>
    </source>
</evidence>
<evidence type="ECO:0000256" key="5">
    <source>
        <dbReference type="ARBA" id="ARBA00022832"/>
    </source>
</evidence>
<evidence type="ECO:0000313" key="22">
    <source>
        <dbReference type="Proteomes" id="UP000236723"/>
    </source>
</evidence>
<sequence>MSDFAFRKGKAMVIGGTDPAVEAIATRLTQYGSSVVVRPEPPARTDPGITGDLHTCVFVLRGALPPIGEINDILTTVVPRLRRTRGSIVVVTSALHDPGQDAALDDLVRSLAAAERTHGVRVNRVNVGPLAEDVPLPEESPWPPPLYGTVEDVAEAVCFLASDRAGFISGQRLGVDGGLGLSPVS</sequence>
<evidence type="ECO:0000313" key="21">
    <source>
        <dbReference type="EMBL" id="SEG93562.1"/>
    </source>
</evidence>
<evidence type="ECO:0000256" key="20">
    <source>
        <dbReference type="ARBA" id="ARBA00049559"/>
    </source>
</evidence>